<reference evidence="2 3" key="1">
    <citation type="submission" date="2020-08" db="EMBL/GenBank/DDBJ databases">
        <title>Genome public.</title>
        <authorList>
            <person name="Liu C."/>
            <person name="Sun Q."/>
        </authorList>
    </citation>
    <scope>NUCLEOTIDE SEQUENCE [LARGE SCALE GENOMIC DNA]</scope>
    <source>
        <strain evidence="2 3">BX3</strain>
    </source>
</reference>
<protein>
    <submittedName>
        <fullName evidence="2">Glycosyltransferase family 2 protein</fullName>
    </submittedName>
</protein>
<proteinExistence type="predicted"/>
<dbReference type="Proteomes" id="UP000637513">
    <property type="component" value="Unassembled WGS sequence"/>
</dbReference>
<dbReference type="CDD" id="cd00761">
    <property type="entry name" value="Glyco_tranf_GTA_type"/>
    <property type="match status" value="1"/>
</dbReference>
<dbReference type="RefSeq" id="WP_249304182.1">
    <property type="nucleotide sequence ID" value="NZ_JACRSW010000027.1"/>
</dbReference>
<dbReference type="SUPFAM" id="SSF53448">
    <property type="entry name" value="Nucleotide-diphospho-sugar transferases"/>
    <property type="match status" value="1"/>
</dbReference>
<dbReference type="EMBL" id="JACRSW010000027">
    <property type="protein sequence ID" value="MBC8557185.1"/>
    <property type="molecule type" value="Genomic_DNA"/>
</dbReference>
<gene>
    <name evidence="2" type="ORF">H8700_05645</name>
</gene>
<comment type="caution">
    <text evidence="2">The sequence shown here is derived from an EMBL/GenBank/DDBJ whole genome shotgun (WGS) entry which is preliminary data.</text>
</comment>
<feature type="domain" description="Glycosyltransferase 2-like" evidence="1">
    <location>
        <begin position="8"/>
        <end position="132"/>
    </location>
</feature>
<dbReference type="PANTHER" id="PTHR43685:SF2">
    <property type="entry name" value="GLYCOSYLTRANSFERASE 2-LIKE DOMAIN-CONTAINING PROTEIN"/>
    <property type="match status" value="1"/>
</dbReference>
<evidence type="ECO:0000313" key="3">
    <source>
        <dbReference type="Proteomes" id="UP000637513"/>
    </source>
</evidence>
<accession>A0ABR7MTQ8</accession>
<dbReference type="InterPro" id="IPR050834">
    <property type="entry name" value="Glycosyltransf_2"/>
</dbReference>
<dbReference type="Gene3D" id="3.90.550.10">
    <property type="entry name" value="Spore Coat Polysaccharide Biosynthesis Protein SpsA, Chain A"/>
    <property type="match status" value="1"/>
</dbReference>
<sequence length="270" mass="31017">MTAKKTVSVVILTRNTPLILLKKCIDSVKSQTYPALEILLMDANDPSSTYKEAIQSDTELQNGLIYLEHPDHNECIHAVNEATAQATGHFLVLITSQDIMPKERIECCMDFFEKNPSCNVLATNVAIQQNTISENDDLSLTSAKLSYVSQLIFCRYCFDMVSGFDAGLVAHADEDFIFKLYQNNTISHINTEQTTIYCNSDHSLTDSDKRCAIGYRQLLVKYAVYLQKRTDLKKDLLFSIANSYRQEHFYLRYLQFYWKAKLTKRKKERS</sequence>
<dbReference type="Pfam" id="PF00535">
    <property type="entry name" value="Glycos_transf_2"/>
    <property type="match status" value="1"/>
</dbReference>
<dbReference type="InterPro" id="IPR029044">
    <property type="entry name" value="Nucleotide-diphossugar_trans"/>
</dbReference>
<organism evidence="2 3">
    <name type="scientific">Jutongia hominis</name>
    <dbReference type="NCBI Taxonomy" id="2763664"/>
    <lineage>
        <taxon>Bacteria</taxon>
        <taxon>Bacillati</taxon>
        <taxon>Bacillota</taxon>
        <taxon>Clostridia</taxon>
        <taxon>Lachnospirales</taxon>
        <taxon>Lachnospiraceae</taxon>
        <taxon>Jutongia</taxon>
    </lineage>
</organism>
<dbReference type="PANTHER" id="PTHR43685">
    <property type="entry name" value="GLYCOSYLTRANSFERASE"/>
    <property type="match status" value="1"/>
</dbReference>
<evidence type="ECO:0000259" key="1">
    <source>
        <dbReference type="Pfam" id="PF00535"/>
    </source>
</evidence>
<evidence type="ECO:0000313" key="2">
    <source>
        <dbReference type="EMBL" id="MBC8557185.1"/>
    </source>
</evidence>
<dbReference type="InterPro" id="IPR001173">
    <property type="entry name" value="Glyco_trans_2-like"/>
</dbReference>
<name>A0ABR7MTQ8_9FIRM</name>
<keyword evidence="3" id="KW-1185">Reference proteome</keyword>